<name>A0A015KHV2_RHIIW</name>
<evidence type="ECO:0000313" key="2">
    <source>
        <dbReference type="Proteomes" id="UP000022910"/>
    </source>
</evidence>
<dbReference type="HOGENOM" id="CLU_143674_0_0_1"/>
<comment type="caution">
    <text evidence="1">The sequence shown here is derived from an EMBL/GenBank/DDBJ whole genome shotgun (WGS) entry which is preliminary data.</text>
</comment>
<evidence type="ECO:0000313" key="1">
    <source>
        <dbReference type="EMBL" id="EXX67104.1"/>
    </source>
</evidence>
<dbReference type="Proteomes" id="UP000022910">
    <property type="component" value="Unassembled WGS sequence"/>
</dbReference>
<organism evidence="1 2">
    <name type="scientific">Rhizophagus irregularis (strain DAOM 197198w)</name>
    <name type="common">Glomus intraradices</name>
    <dbReference type="NCBI Taxonomy" id="1432141"/>
    <lineage>
        <taxon>Eukaryota</taxon>
        <taxon>Fungi</taxon>
        <taxon>Fungi incertae sedis</taxon>
        <taxon>Mucoromycota</taxon>
        <taxon>Glomeromycotina</taxon>
        <taxon>Glomeromycetes</taxon>
        <taxon>Glomerales</taxon>
        <taxon>Glomeraceae</taxon>
        <taxon>Rhizophagus</taxon>
    </lineage>
</organism>
<sequence>MSSNPLENNIQLLRTSLNAIYGRTSNIIEHRATQAHLSQRQASYEPSKEDLDALESLKTQFHIVCDEIYLSLQNTKKVFLREYHENFEELILENKHHDEAIAEKMKIQNEKIALLRKALELNKFSDQNDKMDES</sequence>
<gene>
    <name evidence="1" type="ORF">RirG_117480</name>
</gene>
<dbReference type="AlphaFoldDB" id="A0A015KHV2"/>
<dbReference type="EMBL" id="JEMT01018007">
    <property type="protein sequence ID" value="EXX67104.1"/>
    <property type="molecule type" value="Genomic_DNA"/>
</dbReference>
<proteinExistence type="predicted"/>
<accession>A0A015KHV2</accession>
<protein>
    <submittedName>
        <fullName evidence="1">Uncharacterized protein</fullName>
    </submittedName>
</protein>
<reference evidence="1 2" key="1">
    <citation type="submission" date="2014-02" db="EMBL/GenBank/DDBJ databases">
        <title>Single nucleus genome sequencing reveals high similarity among nuclei of an endomycorrhizal fungus.</title>
        <authorList>
            <person name="Lin K."/>
            <person name="Geurts R."/>
            <person name="Zhang Z."/>
            <person name="Limpens E."/>
            <person name="Saunders D.G."/>
            <person name="Mu D."/>
            <person name="Pang E."/>
            <person name="Cao H."/>
            <person name="Cha H."/>
            <person name="Lin T."/>
            <person name="Zhou Q."/>
            <person name="Shang Y."/>
            <person name="Li Y."/>
            <person name="Ivanov S."/>
            <person name="Sharma T."/>
            <person name="Velzen R.V."/>
            <person name="Ruijter N.D."/>
            <person name="Aanen D.K."/>
            <person name="Win J."/>
            <person name="Kamoun S."/>
            <person name="Bisseling T."/>
            <person name="Huang S."/>
        </authorList>
    </citation>
    <scope>NUCLEOTIDE SEQUENCE [LARGE SCALE GENOMIC DNA]</scope>
    <source>
        <strain evidence="2">DAOM197198w</strain>
    </source>
</reference>
<keyword evidence="2" id="KW-1185">Reference proteome</keyword>